<evidence type="ECO:0000313" key="2">
    <source>
        <dbReference type="Proteomes" id="UP001610335"/>
    </source>
</evidence>
<dbReference type="Proteomes" id="UP001610335">
    <property type="component" value="Unassembled WGS sequence"/>
</dbReference>
<keyword evidence="2" id="KW-1185">Reference proteome</keyword>
<sequence length="288" mass="33074">MECRGAQPAAQAAELLDTAKIPYVSFGWLTIALLSFDAGLGEVEFVVRDQDSDAAREALVDEGFHLCKDPNCRELLNDRCPPSQDRPQCVPAEEQRMTPSELDAFFALNAQHLIADAHFHLDFQYEKCTVLSLYKKSSILRWIPVLEADPRNDDPSFLWLSNDSARLPEARLDGPSGPWTQLYPVRFLNPTSFCETLLLLLCRDYGHVKCRDFSWRTMWETLVENQVPLNRPLRLDFKPMWEAAEDFLLQCMPTSNHFKLMSECRRQLIANGEIIQAEIPELDESRMH</sequence>
<dbReference type="EMBL" id="JBFXLS010000001">
    <property type="protein sequence ID" value="KAL2835294.1"/>
    <property type="molecule type" value="Genomic_DNA"/>
</dbReference>
<reference evidence="1 2" key="1">
    <citation type="submission" date="2024-07" db="EMBL/GenBank/DDBJ databases">
        <title>Section-level genome sequencing and comparative genomics of Aspergillus sections Usti and Cavernicolus.</title>
        <authorList>
            <consortium name="Lawrence Berkeley National Laboratory"/>
            <person name="Nybo J.L."/>
            <person name="Vesth T.C."/>
            <person name="Theobald S."/>
            <person name="Frisvad J.C."/>
            <person name="Larsen T.O."/>
            <person name="Kjaerboelling I."/>
            <person name="Rothschild-Mancinelli K."/>
            <person name="Lyhne E.K."/>
            <person name="Kogle M.E."/>
            <person name="Barry K."/>
            <person name="Clum A."/>
            <person name="Na H."/>
            <person name="Ledsgaard L."/>
            <person name="Lin J."/>
            <person name="Lipzen A."/>
            <person name="Kuo A."/>
            <person name="Riley R."/>
            <person name="Mondo S."/>
            <person name="LaButti K."/>
            <person name="Haridas S."/>
            <person name="Pangalinan J."/>
            <person name="Salamov A.A."/>
            <person name="Simmons B.A."/>
            <person name="Magnuson J.K."/>
            <person name="Chen J."/>
            <person name="Drula E."/>
            <person name="Henrissat B."/>
            <person name="Wiebenga A."/>
            <person name="Lubbers R.J."/>
            <person name="Gomes A.C."/>
            <person name="Makela M.R."/>
            <person name="Stajich J."/>
            <person name="Grigoriev I.V."/>
            <person name="Mortensen U.H."/>
            <person name="De vries R.P."/>
            <person name="Baker S.E."/>
            <person name="Andersen M.R."/>
        </authorList>
    </citation>
    <scope>NUCLEOTIDE SEQUENCE [LARGE SCALE GENOMIC DNA]</scope>
    <source>
        <strain evidence="1 2">CBS 600.67</strain>
    </source>
</reference>
<organism evidence="1 2">
    <name type="scientific">Aspergillus cavernicola</name>
    <dbReference type="NCBI Taxonomy" id="176166"/>
    <lineage>
        <taxon>Eukaryota</taxon>
        <taxon>Fungi</taxon>
        <taxon>Dikarya</taxon>
        <taxon>Ascomycota</taxon>
        <taxon>Pezizomycotina</taxon>
        <taxon>Eurotiomycetes</taxon>
        <taxon>Eurotiomycetidae</taxon>
        <taxon>Eurotiales</taxon>
        <taxon>Aspergillaceae</taxon>
        <taxon>Aspergillus</taxon>
        <taxon>Aspergillus subgen. Nidulantes</taxon>
    </lineage>
</organism>
<name>A0ABR4J5M7_9EURO</name>
<comment type="caution">
    <text evidence="1">The sequence shown here is derived from an EMBL/GenBank/DDBJ whole genome shotgun (WGS) entry which is preliminary data.</text>
</comment>
<accession>A0ABR4J5M7</accession>
<proteinExistence type="predicted"/>
<gene>
    <name evidence="1" type="ORF">BDW59DRAFT_168529</name>
</gene>
<evidence type="ECO:0000313" key="1">
    <source>
        <dbReference type="EMBL" id="KAL2835294.1"/>
    </source>
</evidence>
<protein>
    <submittedName>
        <fullName evidence="1">Uncharacterized protein</fullName>
    </submittedName>
</protein>